<dbReference type="AlphaFoldDB" id="A0A1I1AA01"/>
<evidence type="ECO:0000259" key="4">
    <source>
        <dbReference type="Pfam" id="PF08241"/>
    </source>
</evidence>
<dbReference type="EMBL" id="FOJY01000023">
    <property type="protein sequence ID" value="SFB34811.1"/>
    <property type="molecule type" value="Genomic_DNA"/>
</dbReference>
<proteinExistence type="inferred from homology"/>
<sequence length="265" mass="30286">MDKVETNTKSLTLDVCGDEPNTQKMMRKYWQERAFSWYSDYQLEDLKAINSQIVDFLPNHCLNVLDAGTGTGEVAASMAVLGNKVTGVDLCSNMIDAAKKAADRLGLDITYLVSPVDKLPFEDSVFDLVISRNLTWALSNPEDTFKEWRRVLKPGGMLIYWDGNYYLYHYDEKANEARKIIKEKSMKFHKGKSFDSSLCDDTAADLPLSKYDRPYEWDNKVLPNLGFEIIYESIFKPQNLIKFGIYDQGYCSNFQIIAKNGKIAE</sequence>
<evidence type="ECO:0000256" key="1">
    <source>
        <dbReference type="ARBA" id="ARBA00008361"/>
    </source>
</evidence>
<name>A0A1I1AA01_9FIRM</name>
<dbReference type="PANTHER" id="PTHR44942">
    <property type="entry name" value="METHYLTRANSF_11 DOMAIN-CONTAINING PROTEIN"/>
    <property type="match status" value="1"/>
</dbReference>
<dbReference type="GO" id="GO:0008757">
    <property type="term" value="F:S-adenosylmethionine-dependent methyltransferase activity"/>
    <property type="evidence" value="ECO:0007669"/>
    <property type="project" value="InterPro"/>
</dbReference>
<protein>
    <submittedName>
        <fullName evidence="5">Methyltransferase domain-containing protein</fullName>
    </submittedName>
</protein>
<keyword evidence="3 5" id="KW-0808">Transferase</keyword>
<dbReference type="InterPro" id="IPR013216">
    <property type="entry name" value="Methyltransf_11"/>
</dbReference>
<gene>
    <name evidence="5" type="ORF">SAMN05216249_12330</name>
</gene>
<accession>A0A1I1AA01</accession>
<organism evidence="5 6">
    <name type="scientific">Acetitomaculum ruminis DSM 5522</name>
    <dbReference type="NCBI Taxonomy" id="1120918"/>
    <lineage>
        <taxon>Bacteria</taxon>
        <taxon>Bacillati</taxon>
        <taxon>Bacillota</taxon>
        <taxon>Clostridia</taxon>
        <taxon>Lachnospirales</taxon>
        <taxon>Lachnospiraceae</taxon>
        <taxon>Acetitomaculum</taxon>
    </lineage>
</organism>
<dbReference type="SUPFAM" id="SSF53335">
    <property type="entry name" value="S-adenosyl-L-methionine-dependent methyltransferases"/>
    <property type="match status" value="1"/>
</dbReference>
<keyword evidence="6" id="KW-1185">Reference proteome</keyword>
<dbReference type="Proteomes" id="UP000198838">
    <property type="component" value="Unassembled WGS sequence"/>
</dbReference>
<dbReference type="PANTHER" id="PTHR44942:SF4">
    <property type="entry name" value="METHYLTRANSFERASE TYPE 11 DOMAIN-CONTAINING PROTEIN"/>
    <property type="match status" value="1"/>
</dbReference>
<dbReference type="InterPro" id="IPR029063">
    <property type="entry name" value="SAM-dependent_MTases_sf"/>
</dbReference>
<dbReference type="InterPro" id="IPR051052">
    <property type="entry name" value="Diverse_substrate_MTase"/>
</dbReference>
<dbReference type="RefSeq" id="WP_092874389.1">
    <property type="nucleotide sequence ID" value="NZ_FOJY01000023.1"/>
</dbReference>
<dbReference type="CDD" id="cd02440">
    <property type="entry name" value="AdoMet_MTases"/>
    <property type="match status" value="1"/>
</dbReference>
<evidence type="ECO:0000313" key="6">
    <source>
        <dbReference type="Proteomes" id="UP000198838"/>
    </source>
</evidence>
<keyword evidence="2 5" id="KW-0489">Methyltransferase</keyword>
<evidence type="ECO:0000256" key="3">
    <source>
        <dbReference type="ARBA" id="ARBA00022679"/>
    </source>
</evidence>
<dbReference type="OrthoDB" id="9808140at2"/>
<comment type="similarity">
    <text evidence="1">Belongs to the methyltransferase superfamily.</text>
</comment>
<evidence type="ECO:0000313" key="5">
    <source>
        <dbReference type="EMBL" id="SFB34811.1"/>
    </source>
</evidence>
<dbReference type="STRING" id="1120918.SAMN05216249_12330"/>
<dbReference type="GO" id="GO:0032259">
    <property type="term" value="P:methylation"/>
    <property type="evidence" value="ECO:0007669"/>
    <property type="project" value="UniProtKB-KW"/>
</dbReference>
<dbReference type="Gene3D" id="3.40.50.150">
    <property type="entry name" value="Vaccinia Virus protein VP39"/>
    <property type="match status" value="1"/>
</dbReference>
<reference evidence="5 6" key="1">
    <citation type="submission" date="2016-10" db="EMBL/GenBank/DDBJ databases">
        <authorList>
            <person name="de Groot N.N."/>
        </authorList>
    </citation>
    <scope>NUCLEOTIDE SEQUENCE [LARGE SCALE GENOMIC DNA]</scope>
    <source>
        <strain evidence="5 6">DSM 5522</strain>
    </source>
</reference>
<dbReference type="Pfam" id="PF08241">
    <property type="entry name" value="Methyltransf_11"/>
    <property type="match status" value="1"/>
</dbReference>
<evidence type="ECO:0000256" key="2">
    <source>
        <dbReference type="ARBA" id="ARBA00022603"/>
    </source>
</evidence>
<feature type="domain" description="Methyltransferase type 11" evidence="4">
    <location>
        <begin position="65"/>
        <end position="159"/>
    </location>
</feature>